<evidence type="ECO:0000256" key="4">
    <source>
        <dbReference type="ARBA" id="ARBA00022692"/>
    </source>
</evidence>
<evidence type="ECO:0000256" key="12">
    <source>
        <dbReference type="RuleBase" id="RU000461"/>
    </source>
</evidence>
<name>A0ABD3C944_9LAMI</name>
<accession>A0ABD3C944</accession>
<evidence type="ECO:0000313" key="14">
    <source>
        <dbReference type="EMBL" id="KAL3626353.1"/>
    </source>
</evidence>
<evidence type="ECO:0000256" key="5">
    <source>
        <dbReference type="ARBA" id="ARBA00022723"/>
    </source>
</evidence>
<dbReference type="InterPro" id="IPR017972">
    <property type="entry name" value="Cyt_P450_CS"/>
</dbReference>
<keyword evidence="8 11" id="KW-0408">Iron</keyword>
<dbReference type="GO" id="GO:0004497">
    <property type="term" value="F:monooxygenase activity"/>
    <property type="evidence" value="ECO:0007669"/>
    <property type="project" value="UniProtKB-KW"/>
</dbReference>
<evidence type="ECO:0000256" key="8">
    <source>
        <dbReference type="ARBA" id="ARBA00023004"/>
    </source>
</evidence>
<keyword evidence="3 11" id="KW-0349">Heme</keyword>
<comment type="similarity">
    <text evidence="2 12">Belongs to the cytochrome P450 family.</text>
</comment>
<organism evidence="14 15">
    <name type="scientific">Castilleja foliolosa</name>
    <dbReference type="NCBI Taxonomy" id="1961234"/>
    <lineage>
        <taxon>Eukaryota</taxon>
        <taxon>Viridiplantae</taxon>
        <taxon>Streptophyta</taxon>
        <taxon>Embryophyta</taxon>
        <taxon>Tracheophyta</taxon>
        <taxon>Spermatophyta</taxon>
        <taxon>Magnoliopsida</taxon>
        <taxon>eudicotyledons</taxon>
        <taxon>Gunneridae</taxon>
        <taxon>Pentapetalae</taxon>
        <taxon>asterids</taxon>
        <taxon>lamiids</taxon>
        <taxon>Lamiales</taxon>
        <taxon>Orobanchaceae</taxon>
        <taxon>Pedicularideae</taxon>
        <taxon>Castillejinae</taxon>
        <taxon>Castilleja</taxon>
    </lineage>
</organism>
<keyword evidence="9 12" id="KW-0503">Monooxygenase</keyword>
<comment type="caution">
    <text evidence="14">The sequence shown here is derived from an EMBL/GenBank/DDBJ whole genome shotgun (WGS) entry which is preliminary data.</text>
</comment>
<dbReference type="SUPFAM" id="SSF48264">
    <property type="entry name" value="Cytochrome P450"/>
    <property type="match status" value="1"/>
</dbReference>
<keyword evidence="4 13" id="KW-0812">Transmembrane</keyword>
<dbReference type="Pfam" id="PF00067">
    <property type="entry name" value="p450"/>
    <property type="match status" value="1"/>
</dbReference>
<feature type="transmembrane region" description="Helical" evidence="13">
    <location>
        <begin position="6"/>
        <end position="27"/>
    </location>
</feature>
<dbReference type="InterPro" id="IPR002401">
    <property type="entry name" value="Cyt_P450_E_grp-I"/>
</dbReference>
<dbReference type="EMBL" id="JAVIJP010000047">
    <property type="protein sequence ID" value="KAL3626353.1"/>
    <property type="molecule type" value="Genomic_DNA"/>
</dbReference>
<evidence type="ECO:0000313" key="15">
    <source>
        <dbReference type="Proteomes" id="UP001632038"/>
    </source>
</evidence>
<proteinExistence type="inferred from homology"/>
<evidence type="ECO:0000256" key="1">
    <source>
        <dbReference type="ARBA" id="ARBA00004167"/>
    </source>
</evidence>
<dbReference type="AlphaFoldDB" id="A0ABD3C944"/>
<dbReference type="InterPro" id="IPR050665">
    <property type="entry name" value="Cytochrome_P450_Monooxygen"/>
</dbReference>
<protein>
    <recommendedName>
        <fullName evidence="16">Cytochrome P450</fullName>
    </recommendedName>
</protein>
<keyword evidence="10 13" id="KW-0472">Membrane</keyword>
<dbReference type="PANTHER" id="PTHR24282:SF273">
    <property type="entry name" value="CYTOCHROME P450 CYP72A219-LIKE"/>
    <property type="match status" value="1"/>
</dbReference>
<dbReference type="PRINTS" id="PR00463">
    <property type="entry name" value="EP450I"/>
</dbReference>
<sequence length="517" mass="59544">MFIFMIIISVLAIVLLWTWQFFNWAWLKPKEIERLFRNQGMKGNSYKFLVGDSKETGSMYEEAYSKPIGFNDDIIPRVMPNIFDSINKYGNYSFSWSGPRPRVFIMDTGVARDVLTKHRFYKKTFKIASHTVKLLISGIANLEGDEWAKSRAKLNPVFHMDKLKPMVPAIQICTEETLNKWREMTSKEGGSCVVDVFHHFEVLTSEVLSQLMFSSKYTDDIKQTFFELSELANLAKLPSKTLTLPGEKYLPTQTNRRGKEIDKHVRAVLTSMIRERLNKKKTTPSGNLDLLDVFIHELRDEKVTKENDRQKIVEDAIANIKVFFFAGYETNSNLLTWTLIMLSFHQDWQARARDEVFQVLGNKNEITSDDLGKLKIVTMIINEMLRLYPPVMEITRIIDEDTNINHYAVPKGTLLTFPVLMFHRSKEIWGEDAGEFKPERFADGVLKAANGEAAFMPFGWGPKICIGMNFAMLETKTFLAMFLREFSVEFSPTYTHAPVVAFTIQPQFGAPVVLRKL</sequence>
<evidence type="ECO:0008006" key="16">
    <source>
        <dbReference type="Google" id="ProtNLM"/>
    </source>
</evidence>
<dbReference type="GO" id="GO:0016020">
    <property type="term" value="C:membrane"/>
    <property type="evidence" value="ECO:0007669"/>
    <property type="project" value="UniProtKB-SubCell"/>
</dbReference>
<comment type="subcellular location">
    <subcellularLocation>
        <location evidence="1">Membrane</location>
        <topology evidence="1">Single-pass membrane protein</topology>
    </subcellularLocation>
</comment>
<evidence type="ECO:0000256" key="6">
    <source>
        <dbReference type="ARBA" id="ARBA00022989"/>
    </source>
</evidence>
<dbReference type="PROSITE" id="PS00086">
    <property type="entry name" value="CYTOCHROME_P450"/>
    <property type="match status" value="1"/>
</dbReference>
<comment type="cofactor">
    <cofactor evidence="11">
        <name>heme</name>
        <dbReference type="ChEBI" id="CHEBI:30413"/>
    </cofactor>
</comment>
<evidence type="ECO:0000256" key="3">
    <source>
        <dbReference type="ARBA" id="ARBA00022617"/>
    </source>
</evidence>
<reference evidence="15" key="1">
    <citation type="journal article" date="2024" name="IScience">
        <title>Strigolactones Initiate the Formation of Haustorium-like Structures in Castilleja.</title>
        <authorList>
            <person name="Buerger M."/>
            <person name="Peterson D."/>
            <person name="Chory J."/>
        </authorList>
    </citation>
    <scope>NUCLEOTIDE SEQUENCE [LARGE SCALE GENOMIC DNA]</scope>
</reference>
<dbReference type="PRINTS" id="PR00385">
    <property type="entry name" value="P450"/>
</dbReference>
<evidence type="ECO:0000256" key="11">
    <source>
        <dbReference type="PIRSR" id="PIRSR602401-1"/>
    </source>
</evidence>
<keyword evidence="6 13" id="KW-1133">Transmembrane helix</keyword>
<dbReference type="GO" id="GO:0046872">
    <property type="term" value="F:metal ion binding"/>
    <property type="evidence" value="ECO:0007669"/>
    <property type="project" value="UniProtKB-KW"/>
</dbReference>
<keyword evidence="7 12" id="KW-0560">Oxidoreductase</keyword>
<evidence type="ECO:0000256" key="2">
    <source>
        <dbReference type="ARBA" id="ARBA00010617"/>
    </source>
</evidence>
<evidence type="ECO:0000256" key="9">
    <source>
        <dbReference type="ARBA" id="ARBA00023033"/>
    </source>
</evidence>
<dbReference type="Proteomes" id="UP001632038">
    <property type="component" value="Unassembled WGS sequence"/>
</dbReference>
<keyword evidence="5 11" id="KW-0479">Metal-binding</keyword>
<keyword evidence="15" id="KW-1185">Reference proteome</keyword>
<evidence type="ECO:0000256" key="13">
    <source>
        <dbReference type="SAM" id="Phobius"/>
    </source>
</evidence>
<dbReference type="Gene3D" id="1.10.630.10">
    <property type="entry name" value="Cytochrome P450"/>
    <property type="match status" value="1"/>
</dbReference>
<gene>
    <name evidence="14" type="ORF">CASFOL_029902</name>
</gene>
<dbReference type="PANTHER" id="PTHR24282">
    <property type="entry name" value="CYTOCHROME P450 FAMILY MEMBER"/>
    <property type="match status" value="1"/>
</dbReference>
<dbReference type="InterPro" id="IPR036396">
    <property type="entry name" value="Cyt_P450_sf"/>
</dbReference>
<evidence type="ECO:0000256" key="7">
    <source>
        <dbReference type="ARBA" id="ARBA00023002"/>
    </source>
</evidence>
<feature type="binding site" description="axial binding residue" evidence="11">
    <location>
        <position position="465"/>
    </location>
    <ligand>
        <name>heme</name>
        <dbReference type="ChEBI" id="CHEBI:30413"/>
    </ligand>
    <ligandPart>
        <name>Fe</name>
        <dbReference type="ChEBI" id="CHEBI:18248"/>
    </ligandPart>
</feature>
<evidence type="ECO:0000256" key="10">
    <source>
        <dbReference type="ARBA" id="ARBA00023136"/>
    </source>
</evidence>
<dbReference type="InterPro" id="IPR001128">
    <property type="entry name" value="Cyt_P450"/>
</dbReference>